<evidence type="ECO:0000256" key="3">
    <source>
        <dbReference type="PIRSR" id="PIRSR639901-2"/>
    </source>
</evidence>
<dbReference type="GeneID" id="83058817"/>
<comment type="pathway">
    <text evidence="4">Bacterial outer membrane biogenesis; LPS core biosynthesis.</text>
</comment>
<evidence type="ECO:0000313" key="6">
    <source>
        <dbReference type="EMBL" id="ANZ45975.1"/>
    </source>
</evidence>
<feature type="site" description="Transition state stabilizer" evidence="3">
    <location>
        <position position="121"/>
    </location>
</feature>
<dbReference type="UniPathway" id="UPA00958"/>
<dbReference type="GO" id="GO:0005886">
    <property type="term" value="C:plasma membrane"/>
    <property type="evidence" value="ECO:0007669"/>
    <property type="project" value="UniProtKB-SubCell"/>
</dbReference>
<dbReference type="SUPFAM" id="SSF53756">
    <property type="entry name" value="UDP-Glycosyltransferase/glycogen phosphorylase"/>
    <property type="match status" value="1"/>
</dbReference>
<dbReference type="Gene3D" id="3.40.50.2000">
    <property type="entry name" value="Glycogen Phosphorylase B"/>
    <property type="match status" value="1"/>
</dbReference>
<evidence type="ECO:0000259" key="5">
    <source>
        <dbReference type="Pfam" id="PF04413"/>
    </source>
</evidence>
<dbReference type="InterPro" id="IPR007507">
    <property type="entry name" value="Glycos_transf_N"/>
</dbReference>
<keyword evidence="4" id="KW-1003">Cell membrane</keyword>
<sequence length="414" mass="46108">MNAFFALSQDRLKAKYTEGNDERQGKIPPEKLAMLSGARPVWVHAVSVGEVQAAVPFIKAARADGYKGPIVLSTTTQTGKAMAERLGGGLFDLHIYYPWDKKKFVALALDTLRPELFVTAETELWPNMLWECRERAIPAFLINGRISDRTWGRISGGIAKHAAASLYSLFSELYLRDEEDARRLSEVGVRAEKLHVLGDSKIDALLARKNTAARDGWREKFGAPERPIFIAGSTHTGEDEKVIAAFELLRESRPDARLIIAPRHPERAEAVASLVPKKYKTMRLSALAEGWDVLIIDKIGVLFDLYGTAYSAFVGGSFADKGGQNILEPFSWGVPVQYGPHMEDFAQASRAFISMGAAAQVADERELAEVWLSLAAERDTGERWQRLSRDYFEKSCGASMRTWQMIKKYLSGYG</sequence>
<dbReference type="GO" id="GO:0009245">
    <property type="term" value="P:lipid A biosynthetic process"/>
    <property type="evidence" value="ECO:0007669"/>
    <property type="project" value="TreeGrafter"/>
</dbReference>
<dbReference type="Gene3D" id="3.40.50.11720">
    <property type="entry name" value="3-Deoxy-D-manno-octulosonic-acid transferase, N-terminal domain"/>
    <property type="match status" value="1"/>
</dbReference>
<keyword evidence="1 4" id="KW-0808">Transferase</keyword>
<protein>
    <recommendedName>
        <fullName evidence="4">3-deoxy-D-manno-octulosonic acid transferase</fullName>
        <shortName evidence="4">Kdo transferase</shortName>
        <ecNumber evidence="4">2.4.99.12</ecNumber>
    </recommendedName>
    <alternativeName>
        <fullName evidence="4">Lipid IV(A) 3-deoxy-D-manno-octulosonic acid transferase</fullName>
    </alternativeName>
</protein>
<feature type="domain" description="3-deoxy-D-manno-octulosonic-acid transferase N-terminal" evidence="5">
    <location>
        <begin position="22"/>
        <end position="203"/>
    </location>
</feature>
<dbReference type="EC" id="2.4.99.12" evidence="4"/>
<name>A0A1B2I7M9_9BACT</name>
<organism evidence="6 7">
    <name type="scientific">Cloacibacillus porcorum</name>
    <dbReference type="NCBI Taxonomy" id="1197717"/>
    <lineage>
        <taxon>Bacteria</taxon>
        <taxon>Thermotogati</taxon>
        <taxon>Synergistota</taxon>
        <taxon>Synergistia</taxon>
        <taxon>Synergistales</taxon>
        <taxon>Synergistaceae</taxon>
        <taxon>Cloacibacillus</taxon>
    </lineage>
</organism>
<reference evidence="6" key="1">
    <citation type="submission" date="2016-08" db="EMBL/GenBank/DDBJ databases">
        <title>Complete genome of Cloacibacillus porcorum.</title>
        <authorList>
            <person name="Looft T."/>
            <person name="Bayles D.O."/>
            <person name="Alt D.P."/>
        </authorList>
    </citation>
    <scope>NUCLEOTIDE SEQUENCE [LARGE SCALE GENOMIC DNA]</scope>
    <source>
        <strain evidence="6">CL-84</strain>
    </source>
</reference>
<accession>A0A1B2I7M9</accession>
<keyword evidence="4" id="KW-0448">Lipopolysaccharide biosynthesis</keyword>
<keyword evidence="4" id="KW-0472">Membrane</keyword>
<dbReference type="InterPro" id="IPR038107">
    <property type="entry name" value="Glycos_transf_N_sf"/>
</dbReference>
<dbReference type="AlphaFoldDB" id="A0A1B2I7M9"/>
<evidence type="ECO:0000256" key="2">
    <source>
        <dbReference type="PIRSR" id="PIRSR639901-1"/>
    </source>
</evidence>
<dbReference type="PANTHER" id="PTHR42755:SF1">
    <property type="entry name" value="3-DEOXY-D-MANNO-OCTULOSONIC ACID TRANSFERASE, MITOCHONDRIAL-RELATED"/>
    <property type="match status" value="1"/>
</dbReference>
<evidence type="ECO:0000313" key="7">
    <source>
        <dbReference type="Proteomes" id="UP000093044"/>
    </source>
</evidence>
<evidence type="ECO:0000256" key="4">
    <source>
        <dbReference type="RuleBase" id="RU365103"/>
    </source>
</evidence>
<dbReference type="Proteomes" id="UP000093044">
    <property type="component" value="Chromosome"/>
</dbReference>
<dbReference type="EMBL" id="CP016757">
    <property type="protein sequence ID" value="ANZ45975.1"/>
    <property type="molecule type" value="Genomic_DNA"/>
</dbReference>
<dbReference type="InterPro" id="IPR039901">
    <property type="entry name" value="Kdotransferase"/>
</dbReference>
<dbReference type="STRING" id="1197717.BED41_13270"/>
<gene>
    <name evidence="6" type="ORF">BED41_13270</name>
</gene>
<proteinExistence type="inferred from homology"/>
<comment type="similarity">
    <text evidence="4">Belongs to the glycosyltransferase group 1 family.</text>
</comment>
<keyword evidence="7" id="KW-1185">Reference proteome</keyword>
<comment type="subcellular location">
    <subcellularLocation>
        <location evidence="4">Cell membrane</location>
    </subcellularLocation>
</comment>
<evidence type="ECO:0000256" key="1">
    <source>
        <dbReference type="ARBA" id="ARBA00022679"/>
    </source>
</evidence>
<feature type="site" description="Transition state stabilizer" evidence="3">
    <location>
        <position position="201"/>
    </location>
</feature>
<comment type="function">
    <text evidence="4">Involved in lipopolysaccharide (LPS) biosynthesis. Catalyzes the transfer of 3-deoxy-D-manno-octulosonate (Kdo) residue(s) from CMP-Kdo to lipid IV(A), the tetraacyldisaccharide-1,4'-bisphosphate precursor of lipid A.</text>
</comment>
<dbReference type="KEGG" id="cpor:BED41_13270"/>
<dbReference type="RefSeq" id="WP_066747267.1">
    <property type="nucleotide sequence ID" value="NZ_CP016757.1"/>
</dbReference>
<dbReference type="Pfam" id="PF04413">
    <property type="entry name" value="Glycos_transf_N"/>
    <property type="match status" value="1"/>
</dbReference>
<dbReference type="PANTHER" id="PTHR42755">
    <property type="entry name" value="3-DEOXY-MANNO-OCTULOSONATE CYTIDYLYLTRANSFERASE"/>
    <property type="match status" value="1"/>
</dbReference>
<dbReference type="GO" id="GO:0043842">
    <property type="term" value="F:Kdo transferase activity"/>
    <property type="evidence" value="ECO:0007669"/>
    <property type="project" value="UniProtKB-EC"/>
</dbReference>
<feature type="active site" description="Proton acceptor" evidence="2">
    <location>
        <position position="50"/>
    </location>
</feature>
<dbReference type="GO" id="GO:0009244">
    <property type="term" value="P:lipopolysaccharide core region biosynthetic process"/>
    <property type="evidence" value="ECO:0007669"/>
    <property type="project" value="UniProtKB-UniRule"/>
</dbReference>
<comment type="catalytic activity">
    <reaction evidence="4">
        <text>lipid IVA (E. coli) + CMP-3-deoxy-beta-D-manno-octulosonate = alpha-Kdo-(2-&gt;6)-lipid IVA (E. coli) + CMP + H(+)</text>
        <dbReference type="Rhea" id="RHEA:28066"/>
        <dbReference type="ChEBI" id="CHEBI:15378"/>
        <dbReference type="ChEBI" id="CHEBI:58603"/>
        <dbReference type="ChEBI" id="CHEBI:60364"/>
        <dbReference type="ChEBI" id="CHEBI:60377"/>
        <dbReference type="ChEBI" id="CHEBI:85987"/>
        <dbReference type="EC" id="2.4.99.12"/>
    </reaction>
</comment>